<reference evidence="1 2" key="1">
    <citation type="journal article" date="2016" name="Front. Microbiol.">
        <title>Genomic Resource of Rice Seed Associated Bacteria.</title>
        <authorList>
            <person name="Midha S."/>
            <person name="Bansal K."/>
            <person name="Sharma S."/>
            <person name="Kumar N."/>
            <person name="Patil P.P."/>
            <person name="Chaudhry V."/>
            <person name="Patil P.B."/>
        </authorList>
    </citation>
    <scope>NUCLEOTIDE SEQUENCE [LARGE SCALE GENOMIC DNA]</scope>
    <source>
        <strain evidence="1 2">NS115</strain>
    </source>
</reference>
<accession>A0ACC4ZQF6</accession>
<name>A0ACC4ZQF6_9BACL</name>
<proteinExistence type="predicted"/>
<protein>
    <submittedName>
        <fullName evidence="1">3-isopropylmalate dehydratase</fullName>
        <ecNumber evidence="1">4.2.1.33</ecNumber>
    </submittedName>
</protein>
<dbReference type="EMBL" id="LDRX01000169">
    <property type="protein sequence ID" value="KTS78568.1"/>
    <property type="molecule type" value="Genomic_DNA"/>
</dbReference>
<sequence length="422" mass="46073">MGHTLAEKLLMKNTGEQSLAPGDMVIARPDRYMIHDIYTSFLKRALKDMHVTKAIYPDRGVIIFDHLMPTNQADTDPAHFVDGLELAEKFQIKNVHKGEGICHSLMHELRYARPGEIVVATDSHTTTYGGAGCFCTGIGHTEMAAVVATGEIWLKVPSAIKIVLDGEFPKGVGAKDIILRILGDIKSDGGQYKSMEFTGAAVRSMSMQSRFTIANMALEAGAKVGLFEADEKTAEYYDMDYNDISWLKVDEDAKYEQVLHYDVSKLEPQLSCPQGVDNVHPISEIEGTKLNQVYIGSCTNGSIEDMETAAKILEGKKIAPFLKMIVIPATINVYKEAMERGYIQTFIDAGASVSHSCCGLCCGQPYGLMSDDEVVLGTNNRNFIGRMGTKKSLIYLSSPAVAAASALTGVITHPAKQFALQQ</sequence>
<keyword evidence="1" id="KW-0456">Lyase</keyword>
<dbReference type="Proteomes" id="UP000074866">
    <property type="component" value="Unassembled WGS sequence"/>
</dbReference>
<gene>
    <name evidence="1" type="ORF">NS115_22715</name>
</gene>
<comment type="caution">
    <text evidence="1">The sequence shown here is derived from an EMBL/GenBank/DDBJ whole genome shotgun (WGS) entry which is preliminary data.</text>
</comment>
<keyword evidence="2" id="KW-1185">Reference proteome</keyword>
<dbReference type="EC" id="4.2.1.33" evidence="1"/>
<evidence type="ECO:0000313" key="1">
    <source>
        <dbReference type="EMBL" id="KTS78568.1"/>
    </source>
</evidence>
<evidence type="ECO:0000313" key="2">
    <source>
        <dbReference type="Proteomes" id="UP000074866"/>
    </source>
</evidence>
<organism evidence="1 2">
    <name type="scientific">Paenibacillus jamilae</name>
    <dbReference type="NCBI Taxonomy" id="114136"/>
    <lineage>
        <taxon>Bacteria</taxon>
        <taxon>Bacillati</taxon>
        <taxon>Bacillota</taxon>
        <taxon>Bacilli</taxon>
        <taxon>Bacillales</taxon>
        <taxon>Paenibacillaceae</taxon>
        <taxon>Paenibacillus</taxon>
    </lineage>
</organism>